<evidence type="ECO:0000256" key="5">
    <source>
        <dbReference type="ARBA" id="ARBA00022679"/>
    </source>
</evidence>
<keyword evidence="8" id="KW-1133">Transmembrane helix</keyword>
<dbReference type="RefSeq" id="WP_013657057.1">
    <property type="nucleotide sequence ID" value="NC_015275.1"/>
</dbReference>
<dbReference type="InterPro" id="IPR050640">
    <property type="entry name" value="Bact_2-comp_sensor_kinase"/>
</dbReference>
<evidence type="ECO:0000259" key="9">
    <source>
        <dbReference type="PROSITE" id="PS50109"/>
    </source>
</evidence>
<dbReference type="Pfam" id="PF00672">
    <property type="entry name" value="HAMP"/>
    <property type="match status" value="1"/>
</dbReference>
<dbReference type="Pfam" id="PF02518">
    <property type="entry name" value="HATPase_c"/>
    <property type="match status" value="1"/>
</dbReference>
<dbReference type="KEGG" id="cle:Clole_2049"/>
<dbReference type="PROSITE" id="PS50109">
    <property type="entry name" value="HIS_KIN"/>
    <property type="match status" value="1"/>
</dbReference>
<sequence length="590" mass="69166">MFNYIKRFYKKMSIKQKLLLLFSVQIIIPMAFMGMMFYKNTESIIQNKSVSYSADLLKMIELRMNDFSSNLVSITDDILYDAKMYAILDEKKSEVATEDLRDYCYNLLRRICLSNKEIQSITLASLNEYEYSYDLNAGGVSIESSASFKAMLEKARLAQHKPTWYTEVDEENKVRNLYLIRMIYDSDDFSERGLIILQINRQRLKDVYNDLSTEFMQSINILSKDNKWIIGTEEDWYNEEENEWISNQADNWGYRIDKKEQRLLAFMNIEGTEWKIVAEGSLNQLVNEEMGHFRFLFIIVMTFTILLLSIFSILMAMDILSPINRLVHSIKKVEEENIHQEVIVDREDELGYLSKCFNKMSKEIDNLLNRVYKEELTRREAELKALQAQINPHFLFNTLESINWMAQLNNVPEIRDMVTSLGALIEASIGKGSPMVPLSKELKYIDSYLLIMKNRYGERLSYESDIDTSLLGQEVPKLILQPLIENAIYHGIDKMRKKGTIKLTIRREDETIYIEIMDNGKGMLPEEVEDLNQKFKEDRDDYILGDNRKSIGLANVNGRVKLFFGKDYGLQIESEYETYTKMKLYLPIRD</sequence>
<comment type="subcellular location">
    <subcellularLocation>
        <location evidence="2">Membrane</location>
    </subcellularLocation>
</comment>
<protein>
    <recommendedName>
        <fullName evidence="3">histidine kinase</fullName>
        <ecNumber evidence="3">2.7.13.3</ecNumber>
    </recommendedName>
</protein>
<dbReference type="SMART" id="SM00304">
    <property type="entry name" value="HAMP"/>
    <property type="match status" value="1"/>
</dbReference>
<dbReference type="eggNOG" id="COG2972">
    <property type="taxonomic scope" value="Bacteria"/>
</dbReference>
<dbReference type="InterPro" id="IPR003660">
    <property type="entry name" value="HAMP_dom"/>
</dbReference>
<keyword evidence="7" id="KW-0902">Two-component regulatory system</keyword>
<gene>
    <name evidence="11" type="ordered locus">Clole_2049</name>
</gene>
<evidence type="ECO:0000256" key="3">
    <source>
        <dbReference type="ARBA" id="ARBA00012438"/>
    </source>
</evidence>
<dbReference type="SMART" id="SM00387">
    <property type="entry name" value="HATPase_c"/>
    <property type="match status" value="1"/>
</dbReference>
<dbReference type="InterPro" id="IPR010559">
    <property type="entry name" value="Sig_transdc_His_kin_internal"/>
</dbReference>
<dbReference type="GO" id="GO:0016020">
    <property type="term" value="C:membrane"/>
    <property type="evidence" value="ECO:0007669"/>
    <property type="project" value="UniProtKB-SubCell"/>
</dbReference>
<keyword evidence="5" id="KW-0808">Transferase</keyword>
<keyword evidence="12" id="KW-1185">Reference proteome</keyword>
<dbReference type="SUPFAM" id="SSF158472">
    <property type="entry name" value="HAMP domain-like"/>
    <property type="match status" value="1"/>
</dbReference>
<proteinExistence type="predicted"/>
<feature type="transmembrane region" description="Helical" evidence="8">
    <location>
        <begin position="295"/>
        <end position="316"/>
    </location>
</feature>
<evidence type="ECO:0000256" key="2">
    <source>
        <dbReference type="ARBA" id="ARBA00004370"/>
    </source>
</evidence>
<dbReference type="PANTHER" id="PTHR34220">
    <property type="entry name" value="SENSOR HISTIDINE KINASE YPDA"/>
    <property type="match status" value="1"/>
</dbReference>
<dbReference type="Gene3D" id="3.30.565.10">
    <property type="entry name" value="Histidine kinase-like ATPase, C-terminal domain"/>
    <property type="match status" value="1"/>
</dbReference>
<evidence type="ECO:0000256" key="1">
    <source>
        <dbReference type="ARBA" id="ARBA00000085"/>
    </source>
</evidence>
<evidence type="ECO:0000313" key="11">
    <source>
        <dbReference type="EMBL" id="ADZ83763.1"/>
    </source>
</evidence>
<dbReference type="SUPFAM" id="SSF55874">
    <property type="entry name" value="ATPase domain of HSP90 chaperone/DNA topoisomerase II/histidine kinase"/>
    <property type="match status" value="1"/>
</dbReference>
<dbReference type="InterPro" id="IPR036890">
    <property type="entry name" value="HATPase_C_sf"/>
</dbReference>
<organism evidence="11 12">
    <name type="scientific">Cellulosilyticum lentocellum (strain ATCC 49066 / DSM 5427 / NCIMB 11756 / RHM5)</name>
    <name type="common">Clostridium lentocellum</name>
    <dbReference type="NCBI Taxonomy" id="642492"/>
    <lineage>
        <taxon>Bacteria</taxon>
        <taxon>Bacillati</taxon>
        <taxon>Bacillota</taxon>
        <taxon>Clostridia</taxon>
        <taxon>Lachnospirales</taxon>
        <taxon>Cellulosilyticaceae</taxon>
        <taxon>Cellulosilyticum</taxon>
    </lineage>
</organism>
<evidence type="ECO:0000256" key="8">
    <source>
        <dbReference type="SAM" id="Phobius"/>
    </source>
</evidence>
<feature type="domain" description="HAMP" evidence="10">
    <location>
        <begin position="317"/>
        <end position="369"/>
    </location>
</feature>
<keyword evidence="8" id="KW-0812">Transmembrane</keyword>
<dbReference type="CDD" id="cd06225">
    <property type="entry name" value="HAMP"/>
    <property type="match status" value="1"/>
</dbReference>
<comment type="catalytic activity">
    <reaction evidence="1">
        <text>ATP + protein L-histidine = ADP + protein N-phospho-L-histidine.</text>
        <dbReference type="EC" id="2.7.13.3"/>
    </reaction>
</comment>
<dbReference type="InterPro" id="IPR003594">
    <property type="entry name" value="HATPase_dom"/>
</dbReference>
<dbReference type="PROSITE" id="PS50885">
    <property type="entry name" value="HAMP"/>
    <property type="match status" value="1"/>
</dbReference>
<evidence type="ECO:0000256" key="6">
    <source>
        <dbReference type="ARBA" id="ARBA00022777"/>
    </source>
</evidence>
<dbReference type="InterPro" id="IPR005467">
    <property type="entry name" value="His_kinase_dom"/>
</dbReference>
<feature type="transmembrane region" description="Helical" evidence="8">
    <location>
        <begin position="18"/>
        <end position="38"/>
    </location>
</feature>
<evidence type="ECO:0000259" key="10">
    <source>
        <dbReference type="PROSITE" id="PS50885"/>
    </source>
</evidence>
<dbReference type="GO" id="GO:0000155">
    <property type="term" value="F:phosphorelay sensor kinase activity"/>
    <property type="evidence" value="ECO:0007669"/>
    <property type="project" value="InterPro"/>
</dbReference>
<dbReference type="HOGENOM" id="CLU_020473_6_1_9"/>
<keyword evidence="8" id="KW-0472">Membrane</keyword>
<dbReference type="AlphaFoldDB" id="F2JQA1"/>
<dbReference type="Gene3D" id="6.10.340.10">
    <property type="match status" value="1"/>
</dbReference>
<dbReference type="EC" id="2.7.13.3" evidence="3"/>
<feature type="domain" description="Histidine kinase" evidence="9">
    <location>
        <begin position="479"/>
        <end position="590"/>
    </location>
</feature>
<name>F2JQA1_CELLD</name>
<reference evidence="11 12" key="1">
    <citation type="journal article" date="2011" name="J. Bacteriol.">
        <title>Complete genome sequence of the cellulose-degrading bacterium Cellulosilyticum lentocellum.</title>
        <authorList>
            <consortium name="US DOE Joint Genome Institute"/>
            <person name="Miller D.A."/>
            <person name="Suen G."/>
            <person name="Bruce D."/>
            <person name="Copeland A."/>
            <person name="Cheng J.F."/>
            <person name="Detter C."/>
            <person name="Goodwin L.A."/>
            <person name="Han C.S."/>
            <person name="Hauser L.J."/>
            <person name="Land M.L."/>
            <person name="Lapidus A."/>
            <person name="Lucas S."/>
            <person name="Meincke L."/>
            <person name="Pitluck S."/>
            <person name="Tapia R."/>
            <person name="Teshima H."/>
            <person name="Woyke T."/>
            <person name="Fox B.G."/>
            <person name="Angert E.R."/>
            <person name="Currie C.R."/>
        </authorList>
    </citation>
    <scope>NUCLEOTIDE SEQUENCE [LARGE SCALE GENOMIC DNA]</scope>
    <source>
        <strain evidence="12">ATCC 49066 / DSM 5427 / NCIMB 11756 / RHM5</strain>
    </source>
</reference>
<dbReference type="PANTHER" id="PTHR34220:SF7">
    <property type="entry name" value="SENSOR HISTIDINE KINASE YPDA"/>
    <property type="match status" value="1"/>
</dbReference>
<dbReference type="STRING" id="642492.Clole_2049"/>
<evidence type="ECO:0000313" key="12">
    <source>
        <dbReference type="Proteomes" id="UP000008467"/>
    </source>
</evidence>
<dbReference type="Proteomes" id="UP000008467">
    <property type="component" value="Chromosome"/>
</dbReference>
<dbReference type="EMBL" id="CP002582">
    <property type="protein sequence ID" value="ADZ83763.1"/>
    <property type="molecule type" value="Genomic_DNA"/>
</dbReference>
<accession>F2JQA1</accession>
<keyword evidence="4" id="KW-0597">Phosphoprotein</keyword>
<evidence type="ECO:0000256" key="7">
    <source>
        <dbReference type="ARBA" id="ARBA00023012"/>
    </source>
</evidence>
<evidence type="ECO:0000256" key="4">
    <source>
        <dbReference type="ARBA" id="ARBA00022553"/>
    </source>
</evidence>
<dbReference type="Pfam" id="PF06580">
    <property type="entry name" value="His_kinase"/>
    <property type="match status" value="1"/>
</dbReference>
<keyword evidence="6 11" id="KW-0418">Kinase</keyword>